<sequence length="604" mass="68842">MNIRVKAIVLIFSGLCSLGSLNGQIPMGVTHSGQSTSQAPFPLTQYTELKNPAPTDEESWKGLSGTRCAWGDTYTRYKKEVNPHLNQKKIDIKGWKGERVAAQLVVSSAIDLDNVSVEIAPLTHSSGKQSISADRILKGFVRYVMTDELNKNQKGTCGPRPDLSQFDSTLVADPIDHLAAALPIKAKTSQGYWIRVWIPEDAISGNYSSDVLIKNNHEVIGKLKLTIQVQQRTLPQPDQWAFHLDLWQNPFAVARYHQVPLWSEEHFRILKTELQPYADAGGKVITVPIMHHPWGGQTYDPYETMITWVRKIDGSWWFDYTIFDKWVEFMIDMGIKKEIGCYSMIPWKLSFLYFDQATNSMKELKSKPGEQAYHDLWLSMLKDFAAHLKSKGWFDITHIAMDERPMPDMLKALKIIREADPNFKVSLAGSLHKELSDELNDYCIAIAEKFSEEMKTKRKAEGKITTYYTCCAESHPNTYTFSNPAEGAWIAWYAAKENLDGYLRWALNSWTIEPLLDSRFYTWGAGDTYLLYPGGRTCLRFENLVAGIQAYEKIRILKTELQTQNKTATLRKLERVLESFDELQLLKTPANVVVEKANLFINGL</sequence>
<organism evidence="4 5">
    <name type="scientific">Bacteroides finegoldii</name>
    <dbReference type="NCBI Taxonomy" id="338188"/>
    <lineage>
        <taxon>Bacteria</taxon>
        <taxon>Pseudomonadati</taxon>
        <taxon>Bacteroidota</taxon>
        <taxon>Bacteroidia</taxon>
        <taxon>Bacteroidales</taxon>
        <taxon>Bacteroidaceae</taxon>
        <taxon>Bacteroides</taxon>
    </lineage>
</organism>
<dbReference type="STRING" id="338188.ERS852397_01154"/>
<evidence type="ECO:0000313" key="5">
    <source>
        <dbReference type="Proteomes" id="UP000095517"/>
    </source>
</evidence>
<name>A0A174BCD6_9BACE</name>
<feature type="signal peptide" evidence="1">
    <location>
        <begin position="1"/>
        <end position="22"/>
    </location>
</feature>
<dbReference type="Pfam" id="PF13320">
    <property type="entry name" value="GH123_cat"/>
    <property type="match status" value="1"/>
</dbReference>
<protein>
    <submittedName>
        <fullName evidence="4">Uncharacterized protein</fullName>
    </submittedName>
</protein>
<feature type="chain" id="PRO_5008018301" evidence="1">
    <location>
        <begin position="23"/>
        <end position="604"/>
    </location>
</feature>
<dbReference type="Proteomes" id="UP000095517">
    <property type="component" value="Unassembled WGS sequence"/>
</dbReference>
<dbReference type="Pfam" id="PF22680">
    <property type="entry name" value="Glyco_hydro_123_N_2"/>
    <property type="match status" value="1"/>
</dbReference>
<reference evidence="4 5" key="1">
    <citation type="submission" date="2015-09" db="EMBL/GenBank/DDBJ databases">
        <authorList>
            <consortium name="Pathogen Informatics"/>
        </authorList>
    </citation>
    <scope>NUCLEOTIDE SEQUENCE [LARGE SCALE GENOMIC DNA]</scope>
    <source>
        <strain evidence="4 5">2789STDY5608840</strain>
    </source>
</reference>
<gene>
    <name evidence="4" type="ORF">ERS852397_01154</name>
</gene>
<dbReference type="SUPFAM" id="SSF51445">
    <property type="entry name" value="(Trans)glycosidases"/>
    <property type="match status" value="1"/>
</dbReference>
<accession>A0A174BCD6</accession>
<evidence type="ECO:0000259" key="2">
    <source>
        <dbReference type="Pfam" id="PF13320"/>
    </source>
</evidence>
<dbReference type="EMBL" id="CYZH01000005">
    <property type="protein sequence ID" value="CUN98284.1"/>
    <property type="molecule type" value="Genomic_DNA"/>
</dbReference>
<dbReference type="AlphaFoldDB" id="A0A174BCD6"/>
<evidence type="ECO:0000256" key="1">
    <source>
        <dbReference type="SAM" id="SignalP"/>
    </source>
</evidence>
<feature type="domain" description="Glycoside hydrolase 123 N-terminal" evidence="3">
    <location>
        <begin position="70"/>
        <end position="214"/>
    </location>
</feature>
<evidence type="ECO:0000313" key="4">
    <source>
        <dbReference type="EMBL" id="CUN98284.1"/>
    </source>
</evidence>
<proteinExistence type="predicted"/>
<dbReference type="InterPro" id="IPR025150">
    <property type="entry name" value="GH123_cat"/>
</dbReference>
<dbReference type="InterPro" id="IPR017853">
    <property type="entry name" value="GH"/>
</dbReference>
<dbReference type="InterPro" id="IPR053850">
    <property type="entry name" value="Glyco_hydro_123_N_2"/>
</dbReference>
<keyword evidence="1" id="KW-0732">Signal</keyword>
<feature type="domain" description="Glycoside hydrolase 123 catalytic" evidence="2">
    <location>
        <begin position="247"/>
        <end position="557"/>
    </location>
</feature>
<evidence type="ECO:0000259" key="3">
    <source>
        <dbReference type="Pfam" id="PF22680"/>
    </source>
</evidence>
<dbReference type="RefSeq" id="WP_055278673.1">
    <property type="nucleotide sequence ID" value="NZ_CABIXA010000005.1"/>
</dbReference>